<comment type="caution">
    <text evidence="2">The sequence shown here is derived from an EMBL/GenBank/DDBJ whole genome shotgun (WGS) entry which is preliminary data.</text>
</comment>
<dbReference type="AlphaFoldDB" id="A0A9D4S3V3"/>
<sequence length="66" mass="7384">MDNDYGHMYQEIASGNKYDGIDNSPDGNNDHDYTNNGFGDSKKEISDNVYNHLNAGSNEYDYVGRG</sequence>
<feature type="region of interest" description="Disordered" evidence="1">
    <location>
        <begin position="15"/>
        <end position="43"/>
    </location>
</feature>
<gene>
    <name evidence="2" type="ORF">DPMN_014819</name>
</gene>
<reference evidence="2" key="2">
    <citation type="submission" date="2020-11" db="EMBL/GenBank/DDBJ databases">
        <authorList>
            <person name="McCartney M.A."/>
            <person name="Auch B."/>
            <person name="Kono T."/>
            <person name="Mallez S."/>
            <person name="Becker A."/>
            <person name="Gohl D.M."/>
            <person name="Silverstein K.A.T."/>
            <person name="Koren S."/>
            <person name="Bechman K.B."/>
            <person name="Herman A."/>
            <person name="Abrahante J.E."/>
            <person name="Garbe J."/>
        </authorList>
    </citation>
    <scope>NUCLEOTIDE SEQUENCE</scope>
    <source>
        <strain evidence="2">Duluth1</strain>
        <tissue evidence="2">Whole animal</tissue>
    </source>
</reference>
<evidence type="ECO:0000256" key="1">
    <source>
        <dbReference type="SAM" id="MobiDB-lite"/>
    </source>
</evidence>
<evidence type="ECO:0000313" key="3">
    <source>
        <dbReference type="Proteomes" id="UP000828390"/>
    </source>
</evidence>
<name>A0A9D4S3V3_DREPO</name>
<protein>
    <submittedName>
        <fullName evidence="2">Uncharacterized protein</fullName>
    </submittedName>
</protein>
<reference evidence="2" key="1">
    <citation type="journal article" date="2019" name="bioRxiv">
        <title>The Genome of the Zebra Mussel, Dreissena polymorpha: A Resource for Invasive Species Research.</title>
        <authorList>
            <person name="McCartney M.A."/>
            <person name="Auch B."/>
            <person name="Kono T."/>
            <person name="Mallez S."/>
            <person name="Zhang Y."/>
            <person name="Obille A."/>
            <person name="Becker A."/>
            <person name="Abrahante J.E."/>
            <person name="Garbe J."/>
            <person name="Badalamenti J.P."/>
            <person name="Herman A."/>
            <person name="Mangelson H."/>
            <person name="Liachko I."/>
            <person name="Sullivan S."/>
            <person name="Sone E.D."/>
            <person name="Koren S."/>
            <person name="Silverstein K.A.T."/>
            <person name="Beckman K.B."/>
            <person name="Gohl D.M."/>
        </authorList>
    </citation>
    <scope>NUCLEOTIDE SEQUENCE</scope>
    <source>
        <strain evidence="2">Duluth1</strain>
        <tissue evidence="2">Whole animal</tissue>
    </source>
</reference>
<dbReference type="Proteomes" id="UP000828390">
    <property type="component" value="Unassembled WGS sequence"/>
</dbReference>
<evidence type="ECO:0000313" key="2">
    <source>
        <dbReference type="EMBL" id="KAH3890731.1"/>
    </source>
</evidence>
<proteinExistence type="predicted"/>
<organism evidence="2 3">
    <name type="scientific">Dreissena polymorpha</name>
    <name type="common">Zebra mussel</name>
    <name type="synonym">Mytilus polymorpha</name>
    <dbReference type="NCBI Taxonomy" id="45954"/>
    <lineage>
        <taxon>Eukaryota</taxon>
        <taxon>Metazoa</taxon>
        <taxon>Spiralia</taxon>
        <taxon>Lophotrochozoa</taxon>
        <taxon>Mollusca</taxon>
        <taxon>Bivalvia</taxon>
        <taxon>Autobranchia</taxon>
        <taxon>Heteroconchia</taxon>
        <taxon>Euheterodonta</taxon>
        <taxon>Imparidentia</taxon>
        <taxon>Neoheterodontei</taxon>
        <taxon>Myida</taxon>
        <taxon>Dreissenoidea</taxon>
        <taxon>Dreissenidae</taxon>
        <taxon>Dreissena</taxon>
    </lineage>
</organism>
<dbReference type="EMBL" id="JAIWYP010000001">
    <property type="protein sequence ID" value="KAH3890731.1"/>
    <property type="molecule type" value="Genomic_DNA"/>
</dbReference>
<accession>A0A9D4S3V3</accession>
<keyword evidence="3" id="KW-1185">Reference proteome</keyword>